<evidence type="ECO:0000313" key="7">
    <source>
        <dbReference type="EMBL" id="KAJ3442198.1"/>
    </source>
</evidence>
<feature type="domain" description="Kinesin motor" evidence="6">
    <location>
        <begin position="10"/>
        <end position="651"/>
    </location>
</feature>
<feature type="compositionally biased region" description="Low complexity" evidence="5">
    <location>
        <begin position="971"/>
        <end position="985"/>
    </location>
</feature>
<dbReference type="PANTHER" id="PTHR47969:SF29">
    <property type="entry name" value="KINESIN-LIKE PROTEIN"/>
    <property type="match status" value="1"/>
</dbReference>
<keyword evidence="2 3" id="KW-0067">ATP-binding</keyword>
<evidence type="ECO:0000256" key="1">
    <source>
        <dbReference type="ARBA" id="ARBA00022741"/>
    </source>
</evidence>
<dbReference type="GO" id="GO:0005875">
    <property type="term" value="C:microtubule associated complex"/>
    <property type="evidence" value="ECO:0007669"/>
    <property type="project" value="TreeGrafter"/>
</dbReference>
<name>A0AAV7ZKG9_9EUKA</name>
<feature type="compositionally biased region" description="Low complexity" evidence="5">
    <location>
        <begin position="1048"/>
        <end position="1060"/>
    </location>
</feature>
<dbReference type="GO" id="GO:0007052">
    <property type="term" value="P:mitotic spindle organization"/>
    <property type="evidence" value="ECO:0007669"/>
    <property type="project" value="TreeGrafter"/>
</dbReference>
<reference evidence="7" key="1">
    <citation type="submission" date="2022-08" db="EMBL/GenBank/DDBJ databases">
        <title>Novel sulphate-reducing endosymbionts in the free-living metamonad Anaeramoeba.</title>
        <authorList>
            <person name="Jerlstrom-Hultqvist J."/>
            <person name="Cepicka I."/>
            <person name="Gallot-Lavallee L."/>
            <person name="Salas-Leiva D."/>
            <person name="Curtis B.A."/>
            <person name="Zahonova K."/>
            <person name="Pipaliya S."/>
            <person name="Dacks J."/>
            <person name="Roger A.J."/>
        </authorList>
    </citation>
    <scope>NUCLEOTIDE SEQUENCE</scope>
    <source>
        <strain evidence="7">Busselton2</strain>
    </source>
</reference>
<feature type="compositionally biased region" description="Acidic residues" evidence="5">
    <location>
        <begin position="711"/>
        <end position="725"/>
    </location>
</feature>
<comment type="caution">
    <text evidence="7">The sequence shown here is derived from an EMBL/GenBank/DDBJ whole genome shotgun (WGS) entry which is preliminary data.</text>
</comment>
<feature type="compositionally biased region" description="Polar residues" evidence="5">
    <location>
        <begin position="1030"/>
        <end position="1042"/>
    </location>
</feature>
<feature type="region of interest" description="Disordered" evidence="5">
    <location>
        <begin position="42"/>
        <end position="65"/>
    </location>
</feature>
<organism evidence="7 8">
    <name type="scientific">Anaeramoeba flamelloides</name>
    <dbReference type="NCBI Taxonomy" id="1746091"/>
    <lineage>
        <taxon>Eukaryota</taxon>
        <taxon>Metamonada</taxon>
        <taxon>Anaeramoebidae</taxon>
        <taxon>Anaeramoeba</taxon>
    </lineage>
</organism>
<feature type="coiled-coil region" evidence="4">
    <location>
        <begin position="761"/>
        <end position="788"/>
    </location>
</feature>
<sequence>MTTLKKNGNSIQVVIRIRPRLGEEKEKETIVQQLNENILLFDPGSGQEKQSRFSGPSNLSGSKRKSRDTKFMFDYIADVDKNQKEVYHQTAKDLVCGSKSILEGYNCTVFAYGSTGAGKSLRDNSIVYTPEGPKLNGDLKEGDLVCTPDGKTSKILKIFPQGQLPIYRVEFDTKDFVDCSLDHLWVVYDQEKKQEVLCKTKDLYNYYSSTQTANKNSNKRFTIRTSQTTEFNTDPKEKNENLKEISFELGLKIKDKIPKKYLFSNFKTRKELLKILMELKGKFNNKTQNFEFQTKSKTLSKDFKHLIESLGGLCKIKKRTITNKNNNTKLQKQKLYQCIIYYSEYEEFFERKVFQIENKNLKKLRNKIKKKIFLGKTIKSVQKLNLKDHCTCIMIDHPDHLYLTNNFIKTHNTYTMMGCRENEKPGVMYLAMKDLYKSIRKESDEYKHTVSVSYLEIYNETIRDLMNPKMPSSKIDIREDKKSGIIISNLSSHKPKSVKEVFDIINTGNKNRTQSSTHRNSVSSRSHAVLQILVTKEPKTSGLQSTIQTGKLNLIDLAGSERCTENTGKRLTEGSNINKSLLALGTCINLLGENFKKGAHIPYRNSKLTRLLKDSLNGNCRTVMIANISPSVLSYEDTFNTLLYANRVSNIKTKPTKNKQNVTAHITEFTRIISELRQEVLNYKEKLDQEKSKNKKKNKKKHQNNSSNSSDDSDSSDDSGEDGSEPETNTDGIDLMTFSPNIEGKKLKNSKLDNEKESKIFKQTNQKIQQQFEEKKELTEKILELKQKETMNQIKLKENLQKQVSFGKTPNKIHLTRVILKDKETQNRKLQSQINRIRSQKNQKKKKLNLKKPIKDDQSLFNKLHSETKKELLSQTLANQELQLQNLKLQRKLDNKKRLLAFKEKQINQMEFSMNKIIELLYVEMLAMDKVDQPEQAEMALETSKRALGDIILHAAKSHYDEKKTRKFWVNNKKNNNNSKMKNSNQKFPIYQSNSPLSITSNLSSSSNLNITRRKKNRNNSVNDDLYSGNVDQYESDGSSQSDDCDNENMNHLESNNENESLCDSDNGDDLKLDLKKNSYYQNSSEDEENLNPNENYNKFNKSEKKNSKKKNRFLKKPNHVKNIDDILGNWERKQLKQLSNSTEKITPKTKVNKAKLKNNSRNSNKSKKKNLTKTKKNSKHLNHNTSFSSSNSKKNSHFSNKVPQYKGDNYTNNSSHPILDTNDNKALNINGNNNTFSKVTTSLRFQFSKSSRLRGKQPTRILNYNKKVLKDVKNAFLQPNKIKSKSNQSSIRVKN</sequence>
<evidence type="ECO:0000256" key="2">
    <source>
        <dbReference type="ARBA" id="ARBA00022840"/>
    </source>
</evidence>
<keyword evidence="3" id="KW-0505">Motor protein</keyword>
<feature type="region of interest" description="Disordered" evidence="5">
    <location>
        <begin position="687"/>
        <end position="744"/>
    </location>
</feature>
<dbReference type="SUPFAM" id="SSF52540">
    <property type="entry name" value="P-loop containing nucleoside triphosphate hydrolases"/>
    <property type="match status" value="2"/>
</dbReference>
<evidence type="ECO:0000313" key="8">
    <source>
        <dbReference type="Proteomes" id="UP001146793"/>
    </source>
</evidence>
<dbReference type="GO" id="GO:0007018">
    <property type="term" value="P:microtubule-based movement"/>
    <property type="evidence" value="ECO:0007669"/>
    <property type="project" value="InterPro"/>
</dbReference>
<dbReference type="PROSITE" id="PS50067">
    <property type="entry name" value="KINESIN_MOTOR_2"/>
    <property type="match status" value="1"/>
</dbReference>
<feature type="compositionally biased region" description="Low complexity" evidence="5">
    <location>
        <begin position="1184"/>
        <end position="1202"/>
    </location>
</feature>
<feature type="region of interest" description="Disordered" evidence="5">
    <location>
        <begin position="1010"/>
        <end position="1069"/>
    </location>
</feature>
<dbReference type="InterPro" id="IPR019821">
    <property type="entry name" value="Kinesin_motor_CS"/>
</dbReference>
<comment type="similarity">
    <text evidence="3">Belongs to the TRAFAC class myosin-kinesin ATPase superfamily. Kinesin family.</text>
</comment>
<keyword evidence="1 3" id="KW-0547">Nucleotide-binding</keyword>
<evidence type="ECO:0000256" key="4">
    <source>
        <dbReference type="SAM" id="Coils"/>
    </source>
</evidence>
<dbReference type="GO" id="GO:0003777">
    <property type="term" value="F:microtubule motor activity"/>
    <property type="evidence" value="ECO:0007669"/>
    <property type="project" value="InterPro"/>
</dbReference>
<dbReference type="InterPro" id="IPR027640">
    <property type="entry name" value="Kinesin-like_fam"/>
</dbReference>
<evidence type="ECO:0000259" key="6">
    <source>
        <dbReference type="PROSITE" id="PS50067"/>
    </source>
</evidence>
<dbReference type="InterPro" id="IPR036961">
    <property type="entry name" value="Kinesin_motor_dom_sf"/>
</dbReference>
<dbReference type="Pfam" id="PF00225">
    <property type="entry name" value="Kinesin"/>
    <property type="match status" value="2"/>
</dbReference>
<feature type="coiled-coil region" evidence="4">
    <location>
        <begin position="820"/>
        <end position="906"/>
    </location>
</feature>
<dbReference type="InterPro" id="IPR036844">
    <property type="entry name" value="Hint_dom_sf"/>
</dbReference>
<dbReference type="InterPro" id="IPR001752">
    <property type="entry name" value="Kinesin_motor_dom"/>
</dbReference>
<gene>
    <name evidence="7" type="ORF">M0812_11928</name>
</gene>
<keyword evidence="4" id="KW-0175">Coiled coil</keyword>
<dbReference type="SMART" id="SM00129">
    <property type="entry name" value="KISc"/>
    <property type="match status" value="1"/>
</dbReference>
<dbReference type="Proteomes" id="UP001146793">
    <property type="component" value="Unassembled WGS sequence"/>
</dbReference>
<feature type="region of interest" description="Disordered" evidence="5">
    <location>
        <begin position="1082"/>
        <end position="1118"/>
    </location>
</feature>
<feature type="region of interest" description="Disordered" evidence="5">
    <location>
        <begin position="1139"/>
        <end position="1215"/>
    </location>
</feature>
<protein>
    <submittedName>
        <fullName evidence="7">Intein-containing kinesin-like protein kif18a</fullName>
    </submittedName>
</protein>
<evidence type="ECO:0000256" key="3">
    <source>
        <dbReference type="PROSITE-ProRule" id="PRU00283"/>
    </source>
</evidence>
<feature type="compositionally biased region" description="Polar residues" evidence="5">
    <location>
        <begin position="52"/>
        <end position="61"/>
    </location>
</feature>
<proteinExistence type="inferred from homology"/>
<dbReference type="InterPro" id="IPR027417">
    <property type="entry name" value="P-loop_NTPase"/>
</dbReference>
<dbReference type="Gene3D" id="3.10.28.10">
    <property type="entry name" value="Homing endonucleases"/>
    <property type="match status" value="1"/>
</dbReference>
<dbReference type="EMBL" id="JANTQA010000026">
    <property type="protein sequence ID" value="KAJ3442198.1"/>
    <property type="molecule type" value="Genomic_DNA"/>
</dbReference>
<accession>A0AAV7ZKG9</accession>
<feature type="region of interest" description="Disordered" evidence="5">
    <location>
        <begin position="971"/>
        <end position="993"/>
    </location>
</feature>
<dbReference type="Gene3D" id="3.40.850.10">
    <property type="entry name" value="Kinesin motor domain"/>
    <property type="match status" value="2"/>
</dbReference>
<dbReference type="PROSITE" id="PS00411">
    <property type="entry name" value="KINESIN_MOTOR_1"/>
    <property type="match status" value="1"/>
</dbReference>
<feature type="compositionally biased region" description="Basic residues" evidence="5">
    <location>
        <begin position="693"/>
        <end position="703"/>
    </location>
</feature>
<evidence type="ECO:0000256" key="5">
    <source>
        <dbReference type="SAM" id="MobiDB-lite"/>
    </source>
</evidence>
<dbReference type="PANTHER" id="PTHR47969">
    <property type="entry name" value="CHROMOSOME-ASSOCIATED KINESIN KIF4A-RELATED"/>
    <property type="match status" value="1"/>
</dbReference>
<dbReference type="GO" id="GO:0005524">
    <property type="term" value="F:ATP binding"/>
    <property type="evidence" value="ECO:0007669"/>
    <property type="project" value="UniProtKB-UniRule"/>
</dbReference>
<feature type="binding site" evidence="3">
    <location>
        <begin position="113"/>
        <end position="120"/>
    </location>
    <ligand>
        <name>ATP</name>
        <dbReference type="ChEBI" id="CHEBI:30616"/>
    </ligand>
</feature>
<dbReference type="SUPFAM" id="SSF51294">
    <property type="entry name" value="Hedgehog/intein (Hint) domain"/>
    <property type="match status" value="1"/>
</dbReference>
<dbReference type="GO" id="GO:0051231">
    <property type="term" value="P:spindle elongation"/>
    <property type="evidence" value="ECO:0007669"/>
    <property type="project" value="TreeGrafter"/>
</dbReference>
<dbReference type="GO" id="GO:0008017">
    <property type="term" value="F:microtubule binding"/>
    <property type="evidence" value="ECO:0007669"/>
    <property type="project" value="InterPro"/>
</dbReference>
<dbReference type="InterPro" id="IPR027434">
    <property type="entry name" value="Homing_endonucl"/>
</dbReference>
<feature type="compositionally biased region" description="Basic residues" evidence="5">
    <location>
        <begin position="1107"/>
        <end position="1118"/>
    </location>
</feature>
<feature type="compositionally biased region" description="Basic residues" evidence="5">
    <location>
        <begin position="1151"/>
        <end position="1183"/>
    </location>
</feature>